<name>A0A498KVU3_MALDO</name>
<dbReference type="AlphaFoldDB" id="A0A498KVU3"/>
<gene>
    <name evidence="2" type="ORF">DVH24_023197</name>
</gene>
<feature type="compositionally biased region" description="Basic and acidic residues" evidence="1">
    <location>
        <begin position="396"/>
        <end position="414"/>
    </location>
</feature>
<feature type="region of interest" description="Disordered" evidence="1">
    <location>
        <begin position="395"/>
        <end position="441"/>
    </location>
</feature>
<keyword evidence="3" id="KW-1185">Reference proteome</keyword>
<dbReference type="Gene3D" id="3.90.1410.10">
    <property type="entry name" value="set domain protein methyltransferase, domain 1"/>
    <property type="match status" value="1"/>
</dbReference>
<dbReference type="GO" id="GO:0016279">
    <property type="term" value="F:protein-lysine N-methyltransferase activity"/>
    <property type="evidence" value="ECO:0007669"/>
    <property type="project" value="TreeGrafter"/>
</dbReference>
<dbReference type="Proteomes" id="UP000290289">
    <property type="component" value="Chromosome 1"/>
</dbReference>
<sequence>MLIKILPLILHTFPPNDDVPIPHRNAPESAKNPMACPPSTSQPSPALQVDESNDFLPWLELKAGAEISSALSNGKSAYGASLFASKSITAGDCVLKVPYSVQLAPDNLVPELKDLLSDGVGDAAKLATVVLFEQRMGNDSGWAPYIRWLPRPEGCIARDDELELIRQSSVYQETINQRFQIKKEFLVIRTALKNFLKVSKSITYNYKDFMHVYALVTSRAWGSTKGYSLVIADCNYAPGEQVLIRYRKFSNATLLLDFGFTLSYNIYDQVSLGFQFTIVTMIALLCWENVEIQVNIPHHDVLREMEWELLKRHHRPIGNDVNGFDSSMDSFTINSREIEAHQMLSKLTQLAEDCDASIKFSSYMQKTFYRRQMVRDLLNGELRILKSASALSRSPVRRERSLERRSRSPHDSRSPKRCRASLQYPTGGDTINPLKGGAHKSGVASPRIEYYQFVV</sequence>
<evidence type="ECO:0000256" key="1">
    <source>
        <dbReference type="SAM" id="MobiDB-lite"/>
    </source>
</evidence>
<evidence type="ECO:0008006" key="4">
    <source>
        <dbReference type="Google" id="ProtNLM"/>
    </source>
</evidence>
<accession>A0A498KVU3</accession>
<dbReference type="EMBL" id="RDQH01000327">
    <property type="protein sequence ID" value="RXI09053.1"/>
    <property type="molecule type" value="Genomic_DNA"/>
</dbReference>
<reference evidence="2 3" key="1">
    <citation type="submission" date="2018-10" db="EMBL/GenBank/DDBJ databases">
        <title>A high-quality apple genome assembly.</title>
        <authorList>
            <person name="Hu J."/>
        </authorList>
    </citation>
    <scope>NUCLEOTIDE SEQUENCE [LARGE SCALE GENOMIC DNA]</scope>
    <source>
        <strain evidence="3">cv. HFTH1</strain>
        <tissue evidence="2">Young leaf</tissue>
    </source>
</reference>
<proteinExistence type="predicted"/>
<dbReference type="InterPro" id="IPR050600">
    <property type="entry name" value="SETD3_SETD6_MTase"/>
</dbReference>
<dbReference type="PANTHER" id="PTHR13271:SF134">
    <property type="entry name" value="OS01G0976450 PROTEIN"/>
    <property type="match status" value="1"/>
</dbReference>
<organism evidence="2 3">
    <name type="scientific">Malus domestica</name>
    <name type="common">Apple</name>
    <name type="synonym">Pyrus malus</name>
    <dbReference type="NCBI Taxonomy" id="3750"/>
    <lineage>
        <taxon>Eukaryota</taxon>
        <taxon>Viridiplantae</taxon>
        <taxon>Streptophyta</taxon>
        <taxon>Embryophyta</taxon>
        <taxon>Tracheophyta</taxon>
        <taxon>Spermatophyta</taxon>
        <taxon>Magnoliopsida</taxon>
        <taxon>eudicotyledons</taxon>
        <taxon>Gunneridae</taxon>
        <taxon>Pentapetalae</taxon>
        <taxon>rosids</taxon>
        <taxon>fabids</taxon>
        <taxon>Rosales</taxon>
        <taxon>Rosaceae</taxon>
        <taxon>Amygdaloideae</taxon>
        <taxon>Maleae</taxon>
        <taxon>Malus</taxon>
    </lineage>
</organism>
<dbReference type="SUPFAM" id="SSF82199">
    <property type="entry name" value="SET domain"/>
    <property type="match status" value="1"/>
</dbReference>
<dbReference type="InterPro" id="IPR046341">
    <property type="entry name" value="SET_dom_sf"/>
</dbReference>
<dbReference type="PANTHER" id="PTHR13271">
    <property type="entry name" value="UNCHARACTERIZED PUTATIVE METHYLTRANSFERASE"/>
    <property type="match status" value="1"/>
</dbReference>
<protein>
    <recommendedName>
        <fullName evidence="4">SET domain-containing protein</fullName>
    </recommendedName>
</protein>
<comment type="caution">
    <text evidence="2">The sequence shown here is derived from an EMBL/GenBank/DDBJ whole genome shotgun (WGS) entry which is preliminary data.</text>
</comment>
<evidence type="ECO:0000313" key="2">
    <source>
        <dbReference type="EMBL" id="RXI09053.1"/>
    </source>
</evidence>
<feature type="region of interest" description="Disordered" evidence="1">
    <location>
        <begin position="22"/>
        <end position="46"/>
    </location>
</feature>
<evidence type="ECO:0000313" key="3">
    <source>
        <dbReference type="Proteomes" id="UP000290289"/>
    </source>
</evidence>